<accession>A0A0F9MD62</accession>
<dbReference type="EMBL" id="LAZR01010401">
    <property type="protein sequence ID" value="KKM67147.1"/>
    <property type="molecule type" value="Genomic_DNA"/>
</dbReference>
<protein>
    <recommendedName>
        <fullName evidence="6">MPN domain-containing protein</fullName>
    </recommendedName>
</protein>
<keyword evidence="4" id="KW-0862">Zinc</keyword>
<keyword evidence="2" id="KW-0479">Metal-binding</keyword>
<dbReference type="PROSITE" id="PS50249">
    <property type="entry name" value="MPN"/>
    <property type="match status" value="1"/>
</dbReference>
<gene>
    <name evidence="7" type="ORF">LCGC14_1474060</name>
</gene>
<keyword evidence="1" id="KW-0645">Protease</keyword>
<dbReference type="GO" id="GO:0006508">
    <property type="term" value="P:proteolysis"/>
    <property type="evidence" value="ECO:0007669"/>
    <property type="project" value="UniProtKB-KW"/>
</dbReference>
<dbReference type="GO" id="GO:0046872">
    <property type="term" value="F:metal ion binding"/>
    <property type="evidence" value="ECO:0007669"/>
    <property type="project" value="UniProtKB-KW"/>
</dbReference>
<proteinExistence type="predicted"/>
<evidence type="ECO:0000256" key="4">
    <source>
        <dbReference type="ARBA" id="ARBA00022833"/>
    </source>
</evidence>
<evidence type="ECO:0000256" key="3">
    <source>
        <dbReference type="ARBA" id="ARBA00022801"/>
    </source>
</evidence>
<evidence type="ECO:0000256" key="2">
    <source>
        <dbReference type="ARBA" id="ARBA00022723"/>
    </source>
</evidence>
<feature type="domain" description="MPN" evidence="6">
    <location>
        <begin position="1"/>
        <end position="83"/>
    </location>
</feature>
<keyword evidence="3" id="KW-0378">Hydrolase</keyword>
<reference evidence="7" key="1">
    <citation type="journal article" date="2015" name="Nature">
        <title>Complex archaea that bridge the gap between prokaryotes and eukaryotes.</title>
        <authorList>
            <person name="Spang A."/>
            <person name="Saw J.H."/>
            <person name="Jorgensen S.L."/>
            <person name="Zaremba-Niedzwiedzka K."/>
            <person name="Martijn J."/>
            <person name="Lind A.E."/>
            <person name="van Eijk R."/>
            <person name="Schleper C."/>
            <person name="Guy L."/>
            <person name="Ettema T.J."/>
        </authorList>
    </citation>
    <scope>NUCLEOTIDE SEQUENCE</scope>
</reference>
<evidence type="ECO:0000256" key="5">
    <source>
        <dbReference type="ARBA" id="ARBA00023049"/>
    </source>
</evidence>
<sequence>MYRGTVNSINVRPAELFKEAVRVNAPALILSHVHPSGSTEPSPQDIRVTEEAIAAGKLLGIEVLDHIIVGKESWLSLKEKRLGFS</sequence>
<dbReference type="CDD" id="cd08071">
    <property type="entry name" value="MPN_DUF2466"/>
    <property type="match status" value="1"/>
</dbReference>
<dbReference type="GO" id="GO:0008237">
    <property type="term" value="F:metallopeptidase activity"/>
    <property type="evidence" value="ECO:0007669"/>
    <property type="project" value="UniProtKB-KW"/>
</dbReference>
<dbReference type="InterPro" id="IPR037518">
    <property type="entry name" value="MPN"/>
</dbReference>
<comment type="caution">
    <text evidence="7">The sequence shown here is derived from an EMBL/GenBank/DDBJ whole genome shotgun (WGS) entry which is preliminary data.</text>
</comment>
<dbReference type="Gene3D" id="3.40.140.10">
    <property type="entry name" value="Cytidine Deaminase, domain 2"/>
    <property type="match status" value="1"/>
</dbReference>
<evidence type="ECO:0000259" key="6">
    <source>
        <dbReference type="PROSITE" id="PS50249"/>
    </source>
</evidence>
<dbReference type="PANTHER" id="PTHR30471">
    <property type="entry name" value="DNA REPAIR PROTEIN RADC"/>
    <property type="match status" value="1"/>
</dbReference>
<dbReference type="AlphaFoldDB" id="A0A0F9MD62"/>
<dbReference type="InterPro" id="IPR025657">
    <property type="entry name" value="RadC_JAB"/>
</dbReference>
<name>A0A0F9MD62_9ZZZZ</name>
<organism evidence="7">
    <name type="scientific">marine sediment metagenome</name>
    <dbReference type="NCBI Taxonomy" id="412755"/>
    <lineage>
        <taxon>unclassified sequences</taxon>
        <taxon>metagenomes</taxon>
        <taxon>ecological metagenomes</taxon>
    </lineage>
</organism>
<keyword evidence="5" id="KW-0482">Metalloprotease</keyword>
<dbReference type="Pfam" id="PF04002">
    <property type="entry name" value="RadC"/>
    <property type="match status" value="1"/>
</dbReference>
<evidence type="ECO:0000313" key="7">
    <source>
        <dbReference type="EMBL" id="KKM67147.1"/>
    </source>
</evidence>
<dbReference type="PANTHER" id="PTHR30471:SF3">
    <property type="entry name" value="UPF0758 PROTEIN YEES-RELATED"/>
    <property type="match status" value="1"/>
</dbReference>
<evidence type="ECO:0000256" key="1">
    <source>
        <dbReference type="ARBA" id="ARBA00022670"/>
    </source>
</evidence>
<dbReference type="InterPro" id="IPR001405">
    <property type="entry name" value="UPF0758"/>
</dbReference>